<evidence type="ECO:0000313" key="4">
    <source>
        <dbReference type="Proteomes" id="UP001215280"/>
    </source>
</evidence>
<feature type="region of interest" description="Disordered" evidence="1">
    <location>
        <begin position="179"/>
        <end position="221"/>
    </location>
</feature>
<dbReference type="SUPFAM" id="SSF160443">
    <property type="entry name" value="SMR domain-like"/>
    <property type="match status" value="1"/>
</dbReference>
<feature type="compositionally biased region" description="Low complexity" evidence="1">
    <location>
        <begin position="277"/>
        <end position="293"/>
    </location>
</feature>
<accession>A0AAD7K887</accession>
<dbReference type="InterPro" id="IPR002625">
    <property type="entry name" value="Smr_dom"/>
</dbReference>
<proteinExistence type="predicted"/>
<evidence type="ECO:0000313" key="3">
    <source>
        <dbReference type="EMBL" id="KAJ7780207.1"/>
    </source>
</evidence>
<comment type="caution">
    <text evidence="3">The sequence shown here is derived from an EMBL/GenBank/DDBJ whole genome shotgun (WGS) entry which is preliminary data.</text>
</comment>
<feature type="region of interest" description="Disordered" evidence="1">
    <location>
        <begin position="274"/>
        <end position="303"/>
    </location>
</feature>
<evidence type="ECO:0000256" key="1">
    <source>
        <dbReference type="SAM" id="MobiDB-lite"/>
    </source>
</evidence>
<feature type="compositionally biased region" description="Basic residues" evidence="1">
    <location>
        <begin position="180"/>
        <end position="196"/>
    </location>
</feature>
<dbReference type="PROSITE" id="PS50828">
    <property type="entry name" value="SMR"/>
    <property type="match status" value="1"/>
</dbReference>
<feature type="compositionally biased region" description="Polar residues" evidence="1">
    <location>
        <begin position="382"/>
        <end position="399"/>
    </location>
</feature>
<feature type="domain" description="Smr" evidence="2">
    <location>
        <begin position="557"/>
        <end position="634"/>
    </location>
</feature>
<dbReference type="PANTHER" id="PTHR46535">
    <property type="entry name" value="NEDD4-BINDING PROTEIN 2"/>
    <property type="match status" value="1"/>
</dbReference>
<gene>
    <name evidence="3" type="ORF">DFH07DRAFT_1055848</name>
</gene>
<dbReference type="Gene3D" id="3.30.1370.110">
    <property type="match status" value="1"/>
</dbReference>
<keyword evidence="4" id="KW-1185">Reference proteome</keyword>
<dbReference type="AlphaFoldDB" id="A0AAD7K887"/>
<feature type="compositionally biased region" description="Pro residues" evidence="1">
    <location>
        <begin position="408"/>
        <end position="423"/>
    </location>
</feature>
<organism evidence="3 4">
    <name type="scientific">Mycena maculata</name>
    <dbReference type="NCBI Taxonomy" id="230809"/>
    <lineage>
        <taxon>Eukaryota</taxon>
        <taxon>Fungi</taxon>
        <taxon>Dikarya</taxon>
        <taxon>Basidiomycota</taxon>
        <taxon>Agaricomycotina</taxon>
        <taxon>Agaricomycetes</taxon>
        <taxon>Agaricomycetidae</taxon>
        <taxon>Agaricales</taxon>
        <taxon>Marasmiineae</taxon>
        <taxon>Mycenaceae</taxon>
        <taxon>Mycena</taxon>
    </lineage>
</organism>
<dbReference type="SMART" id="SM00463">
    <property type="entry name" value="SMR"/>
    <property type="match status" value="1"/>
</dbReference>
<name>A0AAD7K887_9AGAR</name>
<dbReference type="GO" id="GO:0005634">
    <property type="term" value="C:nucleus"/>
    <property type="evidence" value="ECO:0007669"/>
    <property type="project" value="TreeGrafter"/>
</dbReference>
<dbReference type="EMBL" id="JARJLG010000006">
    <property type="protein sequence ID" value="KAJ7780207.1"/>
    <property type="molecule type" value="Genomic_DNA"/>
</dbReference>
<feature type="region of interest" description="Disordered" evidence="1">
    <location>
        <begin position="379"/>
        <end position="436"/>
    </location>
</feature>
<dbReference type="Proteomes" id="UP001215280">
    <property type="component" value="Unassembled WGS sequence"/>
</dbReference>
<dbReference type="InterPro" id="IPR052772">
    <property type="entry name" value="Endo/PolyKinase_Domain-Protein"/>
</dbReference>
<dbReference type="Pfam" id="PF01713">
    <property type="entry name" value="Smr"/>
    <property type="match status" value="1"/>
</dbReference>
<sequence length="634" mass="67047">MDPKDAIFESLEREFCPPLDSSLLAALLADVDLDANPDISPLRSTLIELAAHADESETLNGFELYECSDETSSAPDFCTTATTTTTSASDFSSGVASFNSPLGFLHAALPDVPAARLVRAVSAVSPDGDEVELDMWEIISTILSEETEREMRERDLDERELTALDRDLAAPEGAWETVAHKKAAGGKKKSKPKRGKTIALSDVRQKQHAPPRAGASRRGEDMDPWATLTSLATHLASLLPAHPPAFFLSFFHDPGKGGGRTPYGGVCAALSTIASPSSGSSSSSSSSGSGSSSTPADGEDGEDVDTETLFHLLDMLLPAYSASVGTENSPNACDTERLLTETTLALRAAQGRADDAFELVGLLRELAADEDGRGEMGVYHSPLTSPTVRSPVASPTSETAPPFRLPMGPAPTPPPPKLKPPLAGPAAGGSGKVNPGQWQAVPARRRAGPLLRDGVLAKHIPAYKMNVSGVRVRSATDAWKVKGGVGVGQALRRRDELLREAARMWQRGKNGRGRGGEVAWYFAERAREYQEVAKREALDAARGMVLGKRSASQRDTLDLHGVTAAEAVVIVEEVLAEGGWGGDTPLRIITGRGAHSANQVSVLKPAVRKALEGDGWVVGAWEGGLVVRGRLGRG</sequence>
<dbReference type="InterPro" id="IPR036063">
    <property type="entry name" value="Smr_dom_sf"/>
</dbReference>
<evidence type="ECO:0000259" key="2">
    <source>
        <dbReference type="PROSITE" id="PS50828"/>
    </source>
</evidence>
<dbReference type="GO" id="GO:0004519">
    <property type="term" value="F:endonuclease activity"/>
    <property type="evidence" value="ECO:0007669"/>
    <property type="project" value="TreeGrafter"/>
</dbReference>
<reference evidence="3" key="1">
    <citation type="submission" date="2023-03" db="EMBL/GenBank/DDBJ databases">
        <title>Massive genome expansion in bonnet fungi (Mycena s.s.) driven by repeated elements and novel gene families across ecological guilds.</title>
        <authorList>
            <consortium name="Lawrence Berkeley National Laboratory"/>
            <person name="Harder C.B."/>
            <person name="Miyauchi S."/>
            <person name="Viragh M."/>
            <person name="Kuo A."/>
            <person name="Thoen E."/>
            <person name="Andreopoulos B."/>
            <person name="Lu D."/>
            <person name="Skrede I."/>
            <person name="Drula E."/>
            <person name="Henrissat B."/>
            <person name="Morin E."/>
            <person name="Kohler A."/>
            <person name="Barry K."/>
            <person name="LaButti K."/>
            <person name="Morin E."/>
            <person name="Salamov A."/>
            <person name="Lipzen A."/>
            <person name="Mereny Z."/>
            <person name="Hegedus B."/>
            <person name="Baldrian P."/>
            <person name="Stursova M."/>
            <person name="Weitz H."/>
            <person name="Taylor A."/>
            <person name="Grigoriev I.V."/>
            <person name="Nagy L.G."/>
            <person name="Martin F."/>
            <person name="Kauserud H."/>
        </authorList>
    </citation>
    <scope>NUCLEOTIDE SEQUENCE</scope>
    <source>
        <strain evidence="3">CBHHK188m</strain>
    </source>
</reference>
<dbReference type="PANTHER" id="PTHR46535:SF1">
    <property type="entry name" value="NEDD4-BINDING PROTEIN 2"/>
    <property type="match status" value="1"/>
</dbReference>
<protein>
    <recommendedName>
        <fullName evidence="2">Smr domain-containing protein</fullName>
    </recommendedName>
</protein>